<dbReference type="GO" id="GO:0016879">
    <property type="term" value="F:ligase activity, forming carbon-nitrogen bonds"/>
    <property type="evidence" value="ECO:0007669"/>
    <property type="project" value="TreeGrafter"/>
</dbReference>
<protein>
    <submittedName>
        <fullName evidence="1">Gamma-glutamylcysteine synthetase</fullName>
    </submittedName>
</protein>
<dbReference type="EMBL" id="FMWD01000004">
    <property type="protein sequence ID" value="SCZ58238.1"/>
    <property type="molecule type" value="Genomic_DNA"/>
</dbReference>
<dbReference type="PANTHER" id="PTHR36510:SF3">
    <property type="entry name" value="CONSERVED PROTEIN"/>
    <property type="match status" value="1"/>
</dbReference>
<dbReference type="Pfam" id="PF04107">
    <property type="entry name" value="GCS2"/>
    <property type="match status" value="1"/>
</dbReference>
<gene>
    <name evidence="1" type="ORF">SAMN03097708_01643</name>
</gene>
<sequence>MGQEISGSRFKKHDFEAFRRRLKAETDLLGRWFAEQRFSARHGSVGFELEAWLVDAAAQPAPENVRFLQQLPDALVTPELSLFNVELNSTPLALGGNALGAMHQELSANWLRCRETASAMGLRLAMIGILPTVRDEVLTLANMSLLTRYKALNEQVMRLRGGRALILEIQGREHLRTEHHDVMLEAATTSFQLHFQVAQEKAARYFNVATILSAPMVAASANSPLLFGRRLWQESRIPLFEQAVDIGGIEGAASGPLKRVTFGSGYVRESMFELFQENLEHYPMLLPVELAERPEALSHLRLQNGTIWRWNRPLVGFDKDGTPHLRIEHRVVPAGPSVIDSIANAALFFGLMTTIAEQERGVEVKLDFARARDNFYNAAKHSLDAPIMWLDGKNWRLQELFRRHLLPMAREGLEESGCTAGDIDLYLGIIEERIRTGRTGAAWQGNYIEQTGSDMVELVERYLELQDSGMPVHEWPI</sequence>
<dbReference type="OrthoDB" id="240589at2"/>
<dbReference type="STRING" id="415747.SAMN03097708_01643"/>
<dbReference type="InterPro" id="IPR014746">
    <property type="entry name" value="Gln_synth/guanido_kin_cat_dom"/>
</dbReference>
<dbReference type="SUPFAM" id="SSF55931">
    <property type="entry name" value="Glutamine synthetase/guanido kinase"/>
    <property type="match status" value="1"/>
</dbReference>
<keyword evidence="2" id="KW-1185">Reference proteome</keyword>
<evidence type="ECO:0000313" key="1">
    <source>
        <dbReference type="EMBL" id="SCZ58238.1"/>
    </source>
</evidence>
<dbReference type="Gene3D" id="3.30.590.20">
    <property type="match status" value="1"/>
</dbReference>
<dbReference type="InterPro" id="IPR006336">
    <property type="entry name" value="GCS2"/>
</dbReference>
<dbReference type="PANTHER" id="PTHR36510">
    <property type="entry name" value="GLUTAMATE--CYSTEINE LIGASE 2-RELATED"/>
    <property type="match status" value="1"/>
</dbReference>
<dbReference type="Proteomes" id="UP000199648">
    <property type="component" value="Unassembled WGS sequence"/>
</dbReference>
<name>A0A1G5Q9E7_9GAMM</name>
<dbReference type="PIRSF" id="PIRSF012666">
    <property type="entry name" value="UCP012666"/>
    <property type="match status" value="1"/>
</dbReference>
<accession>A0A1G5Q9E7</accession>
<dbReference type="InterPro" id="IPR050141">
    <property type="entry name" value="GCL_type2/YbdK_subfam"/>
</dbReference>
<dbReference type="RefSeq" id="WP_092995179.1">
    <property type="nucleotide sequence ID" value="NZ_FMWD01000004.1"/>
</dbReference>
<proteinExistence type="predicted"/>
<dbReference type="AlphaFoldDB" id="A0A1G5Q9E7"/>
<evidence type="ECO:0000313" key="2">
    <source>
        <dbReference type="Proteomes" id="UP000199648"/>
    </source>
</evidence>
<dbReference type="InterPro" id="IPR016602">
    <property type="entry name" value="UCP012666"/>
</dbReference>
<organism evidence="1 2">
    <name type="scientific">Thiohalomonas denitrificans</name>
    <dbReference type="NCBI Taxonomy" id="415747"/>
    <lineage>
        <taxon>Bacteria</taxon>
        <taxon>Pseudomonadati</taxon>
        <taxon>Pseudomonadota</taxon>
        <taxon>Gammaproteobacteria</taxon>
        <taxon>Thiohalomonadales</taxon>
        <taxon>Thiohalomonadaceae</taxon>
        <taxon>Thiohalomonas</taxon>
    </lineage>
</organism>
<reference evidence="1 2" key="1">
    <citation type="submission" date="2016-10" db="EMBL/GenBank/DDBJ databases">
        <authorList>
            <person name="de Groot N.N."/>
        </authorList>
    </citation>
    <scope>NUCLEOTIDE SEQUENCE [LARGE SCALE GENOMIC DNA]</scope>
    <source>
        <strain evidence="1 2">HLD2</strain>
    </source>
</reference>